<evidence type="ECO:0000313" key="2">
    <source>
        <dbReference type="Proteomes" id="UP001652625"/>
    </source>
</evidence>
<accession>A0ABM4CDT1</accession>
<feature type="transmembrane region" description="Helical" evidence="1">
    <location>
        <begin position="254"/>
        <end position="278"/>
    </location>
</feature>
<gene>
    <name evidence="3" type="primary">LOC124817563</name>
</gene>
<dbReference type="Proteomes" id="UP001652625">
    <property type="component" value="Chromosome 08"/>
</dbReference>
<organism evidence="2 3">
    <name type="scientific">Hydra vulgaris</name>
    <name type="common">Hydra</name>
    <name type="synonym">Hydra attenuata</name>
    <dbReference type="NCBI Taxonomy" id="6087"/>
    <lineage>
        <taxon>Eukaryota</taxon>
        <taxon>Metazoa</taxon>
        <taxon>Cnidaria</taxon>
        <taxon>Hydrozoa</taxon>
        <taxon>Hydroidolina</taxon>
        <taxon>Anthoathecata</taxon>
        <taxon>Aplanulata</taxon>
        <taxon>Hydridae</taxon>
        <taxon>Hydra</taxon>
    </lineage>
</organism>
<reference evidence="3" key="1">
    <citation type="submission" date="2025-08" db="UniProtKB">
        <authorList>
            <consortium name="RefSeq"/>
        </authorList>
    </citation>
    <scope>IDENTIFICATION</scope>
</reference>
<protein>
    <submittedName>
        <fullName evidence="3">Uncharacterized protein LOC124817563 isoform X2</fullName>
    </submittedName>
</protein>
<proteinExistence type="predicted"/>
<evidence type="ECO:0000256" key="1">
    <source>
        <dbReference type="SAM" id="Phobius"/>
    </source>
</evidence>
<dbReference type="RefSeq" id="XP_065659837.1">
    <property type="nucleotide sequence ID" value="XM_065803765.1"/>
</dbReference>
<keyword evidence="2" id="KW-1185">Reference proteome</keyword>
<dbReference type="GeneID" id="124817563"/>
<evidence type="ECO:0000313" key="3">
    <source>
        <dbReference type="RefSeq" id="XP_065659837.1"/>
    </source>
</evidence>
<keyword evidence="1" id="KW-1133">Transmembrane helix</keyword>
<sequence>MIKIIIQCVIVMKLVYFNILVYVASFEVERFDFGDIFYNINKEACKLIKNSVWAANQCKCLPNYSTYFRIYGKRKCYNAGDLYSELELENDYKKVFFLKSISDTEYVYYDEIYSIQSNILRQEVNLSLFENSTWILISDASINFTQTQILVTVKKNVSQLTGRILRLSFSFNGKQDILLKISGIYKPPYTLLENYWKQLHFGSFSTDFSELSKYTPNFSTTLILPLEILDTTKQPFHKADIKSDKNDCNSNQSLIIGINIGVFLILMICCFIICMRVYKRIKKGKPVLGDLSKLFLKSNRNTQAKDSAKVVQFGDKDIYINPEELNTDNYQQLHLNISDVRNNGSGYHELNTEVIRIKDITKTSVSYRTVSQESCTSEYTVPSESIDINPKCFVQLIHAQNSIDKVNIESDSLQKYHSYFTIE</sequence>
<name>A0ABM4CDT1_HYDVU</name>
<keyword evidence="1" id="KW-0812">Transmembrane</keyword>
<keyword evidence="1" id="KW-0472">Membrane</keyword>